<evidence type="ECO:0000256" key="1">
    <source>
        <dbReference type="SAM" id="MobiDB-lite"/>
    </source>
</evidence>
<evidence type="ECO:0000313" key="3">
    <source>
        <dbReference type="EMBL" id="UYQ73660.1"/>
    </source>
</evidence>
<accession>A0ABY6ISS4</accession>
<dbReference type="EMBL" id="CP107716">
    <property type="protein sequence ID" value="UYQ73660.1"/>
    <property type="molecule type" value="Genomic_DNA"/>
</dbReference>
<reference evidence="3" key="1">
    <citation type="submission" date="2022-10" db="EMBL/GenBank/DDBJ databases">
        <title>YIM 151497 complete genome.</title>
        <authorList>
            <person name="Chen X."/>
        </authorList>
    </citation>
    <scope>NUCLEOTIDE SEQUENCE</scope>
    <source>
        <strain evidence="3">YIM 151497</strain>
    </source>
</reference>
<keyword evidence="2" id="KW-0812">Transmembrane</keyword>
<feature type="transmembrane region" description="Helical" evidence="2">
    <location>
        <begin position="20"/>
        <end position="39"/>
    </location>
</feature>
<organism evidence="3 4">
    <name type="scientific">Pelagibacterium flavum</name>
    <dbReference type="NCBI Taxonomy" id="2984530"/>
    <lineage>
        <taxon>Bacteria</taxon>
        <taxon>Pseudomonadati</taxon>
        <taxon>Pseudomonadota</taxon>
        <taxon>Alphaproteobacteria</taxon>
        <taxon>Hyphomicrobiales</taxon>
        <taxon>Devosiaceae</taxon>
        <taxon>Pelagibacterium</taxon>
    </lineage>
</organism>
<dbReference type="RefSeq" id="WP_264227219.1">
    <property type="nucleotide sequence ID" value="NZ_CP107716.1"/>
</dbReference>
<name>A0ABY6ISS4_9HYPH</name>
<feature type="region of interest" description="Disordered" evidence="1">
    <location>
        <begin position="44"/>
        <end position="98"/>
    </location>
</feature>
<gene>
    <name evidence="3" type="ORF">OF122_07875</name>
</gene>
<keyword evidence="4" id="KW-1185">Reference proteome</keyword>
<keyword evidence="2" id="KW-1133">Transmembrane helix</keyword>
<keyword evidence="2" id="KW-0472">Membrane</keyword>
<sequence>MTDPQNGPARGAPARNLATGVLGILAVLALLYVGFLVFFTAEEPERTANPADIGDSEVTSEGVAVPDGGELTSEPTQAAPDSPARTLDNVDPSGAADQ</sequence>
<proteinExistence type="predicted"/>
<protein>
    <submittedName>
        <fullName evidence="3">Uncharacterized protein</fullName>
    </submittedName>
</protein>
<evidence type="ECO:0000256" key="2">
    <source>
        <dbReference type="SAM" id="Phobius"/>
    </source>
</evidence>
<evidence type="ECO:0000313" key="4">
    <source>
        <dbReference type="Proteomes" id="UP001163882"/>
    </source>
</evidence>
<dbReference type="Proteomes" id="UP001163882">
    <property type="component" value="Chromosome"/>
</dbReference>